<dbReference type="Gene3D" id="3.20.20.70">
    <property type="entry name" value="Aldolase class I"/>
    <property type="match status" value="1"/>
</dbReference>
<dbReference type="InterPro" id="IPR007197">
    <property type="entry name" value="rSAM"/>
</dbReference>
<evidence type="ECO:0000256" key="4">
    <source>
        <dbReference type="ARBA" id="ARBA00023004"/>
    </source>
</evidence>
<dbReference type="SUPFAM" id="SSF102114">
    <property type="entry name" value="Radical SAM enzymes"/>
    <property type="match status" value="1"/>
</dbReference>
<dbReference type="InterPro" id="IPR027596">
    <property type="entry name" value="AmmeMemoSam_rS"/>
</dbReference>
<protein>
    <submittedName>
        <fullName evidence="8">Pyruvate-formate lyase-activating enzyme</fullName>
    </submittedName>
</protein>
<feature type="domain" description="Radical SAM core" evidence="7">
    <location>
        <begin position="68"/>
        <end position="287"/>
    </location>
</feature>
<evidence type="ECO:0000256" key="6">
    <source>
        <dbReference type="PIRSR" id="PIRSR004869-50"/>
    </source>
</evidence>
<dbReference type="Proteomes" id="UP000010146">
    <property type="component" value="Unassembled WGS sequence"/>
</dbReference>
<evidence type="ECO:0000313" key="9">
    <source>
        <dbReference type="Proteomes" id="UP000010146"/>
    </source>
</evidence>
<dbReference type="AlphaFoldDB" id="A0A0F5PMY6"/>
<evidence type="ECO:0000256" key="5">
    <source>
        <dbReference type="ARBA" id="ARBA00023014"/>
    </source>
</evidence>
<reference evidence="9" key="3">
    <citation type="submission" date="2015-02" db="EMBL/GenBank/DDBJ databases">
        <title>Genome analysis of three genomes within the thermophilic hydrogenogenic bacterial species Caldanaerobacter subterraneus.</title>
        <authorList>
            <person name="Sant'Anna F.H."/>
            <person name="Lebedinsky A."/>
            <person name="Sokolova T."/>
            <person name="Robb F.T."/>
            <person name="Gonzalez J.M."/>
        </authorList>
    </citation>
    <scope>NUCLEOTIDE SEQUENCE [LARGE SCALE GENOMIC DNA]</scope>
    <source>
        <strain evidence="9">DSM 12653</strain>
    </source>
</reference>
<dbReference type="InterPro" id="IPR034457">
    <property type="entry name" value="Organic_radical-activating"/>
</dbReference>
<dbReference type="CDD" id="cd01335">
    <property type="entry name" value="Radical_SAM"/>
    <property type="match status" value="1"/>
</dbReference>
<dbReference type="PIRSF" id="PIRSF004869">
    <property type="entry name" value="PflX_prd"/>
    <property type="match status" value="1"/>
</dbReference>
<comment type="caution">
    <text evidence="8">The sequence shown here is derived from an EMBL/GenBank/DDBJ whole genome shotgun (WGS) entry which is preliminary data.</text>
</comment>
<dbReference type="GO" id="GO:0016829">
    <property type="term" value="F:lyase activity"/>
    <property type="evidence" value="ECO:0007669"/>
    <property type="project" value="UniProtKB-KW"/>
</dbReference>
<dbReference type="NCBIfam" id="TIGR04337">
    <property type="entry name" value="AmmeMemoSam_rS"/>
    <property type="match status" value="1"/>
</dbReference>
<dbReference type="PROSITE" id="PS51918">
    <property type="entry name" value="RADICAL_SAM"/>
    <property type="match status" value="1"/>
</dbReference>
<gene>
    <name evidence="8" type="ORF">CDSM653_01825</name>
</gene>
<keyword evidence="4 6" id="KW-0408">Iron</keyword>
<dbReference type="PANTHER" id="PTHR30352:SF5">
    <property type="entry name" value="PYRUVATE FORMATE-LYASE 1-ACTIVATING ENZYME"/>
    <property type="match status" value="1"/>
</dbReference>
<evidence type="ECO:0000259" key="7">
    <source>
        <dbReference type="PROSITE" id="PS51918"/>
    </source>
</evidence>
<comment type="cofactor">
    <cofactor evidence="6">
        <name>[4Fe-4S] cluster</name>
        <dbReference type="ChEBI" id="CHEBI:49883"/>
    </cofactor>
    <text evidence="6">Binds 1 [4Fe-4S] cluster. The cluster is coordinated with 3 cysteines and an exchangeable S-adenosyl-L-methionine.</text>
</comment>
<dbReference type="RefSeq" id="WP_043883855.1">
    <property type="nucleotide sequence ID" value="NZ_ABXP02000104.1"/>
</dbReference>
<dbReference type="InterPro" id="IPR013785">
    <property type="entry name" value="Aldolase_TIM"/>
</dbReference>
<sequence length="328" mass="37646">MLKEAMFYEKLENNAVRCRLCPHNCYIPEGRYGICGVRKNVGGRLFSENYGVITSIALDPIEKKPLYHFYPGTYIFSVGTYGCNLKCKFCQNWEIAHQKWEGDFISPQDLILHAKRQRHNIGIAFTYNEPLIWYEYVYEGLQEAKKQGLKTVLVTNGYINPEPLKNLLPYVDAMNIDVKAFTEDFYKKIVGGRLDPVLKTVEEASKHSHVEITNLIVTDLNDSEEEIRNLSKWLSQIDKNIPLHFSRYFPQYKLANPPTPISTLERARDIAKEYLNFVYIGNVLGIDSNTYCPHCGNLLIERHGFYAKIKGLDGNRCSKCGSVINVVV</sequence>
<feature type="binding site" evidence="6">
    <location>
        <position position="87"/>
    </location>
    <ligand>
        <name>[4Fe-4S] cluster</name>
        <dbReference type="ChEBI" id="CHEBI:49883"/>
        <note>4Fe-4S-S-AdoMet</note>
    </ligand>
</feature>
<keyword evidence="3 6" id="KW-0479">Metal-binding</keyword>
<dbReference type="Pfam" id="PF04055">
    <property type="entry name" value="Radical_SAM"/>
    <property type="match status" value="1"/>
</dbReference>
<feature type="binding site" evidence="6">
    <location>
        <position position="83"/>
    </location>
    <ligand>
        <name>[4Fe-4S] cluster</name>
        <dbReference type="ChEBI" id="CHEBI:49883"/>
        <note>4Fe-4S-S-AdoMet</note>
    </ligand>
</feature>
<evidence type="ECO:0000256" key="1">
    <source>
        <dbReference type="ARBA" id="ARBA00022485"/>
    </source>
</evidence>
<accession>A0A0F5PMY6</accession>
<dbReference type="SFLD" id="SFLDG01101">
    <property type="entry name" value="Uncharacterised_Radical_SAM_Su"/>
    <property type="match status" value="1"/>
</dbReference>
<keyword evidence="5 6" id="KW-0411">Iron-sulfur</keyword>
<keyword evidence="2 6" id="KW-0949">S-adenosyl-L-methionine</keyword>
<reference evidence="8 9" key="1">
    <citation type="submission" date="2008-07" db="EMBL/GenBank/DDBJ databases">
        <authorList>
            <person name="Gonzalez J."/>
            <person name="Sokolova T."/>
            <person name="Ferriera S."/>
            <person name="Johnson J."/>
            <person name="Kravitz S."/>
            <person name="Beeson K."/>
            <person name="Sutton G."/>
            <person name="Rogers Y.-H."/>
            <person name="Friedman R."/>
            <person name="Frazier M."/>
            <person name="Venter J.C."/>
        </authorList>
    </citation>
    <scope>NUCLEOTIDE SEQUENCE [LARGE SCALE GENOMIC DNA]</scope>
    <source>
        <strain evidence="8 9">DSM 12653</strain>
    </source>
</reference>
<reference evidence="8 9" key="2">
    <citation type="journal article" date="2015" name="BMC Genomics">
        <title>Analysis of three genomes within the thermophilic bacterial species Caldanaerobacter subterraneus with a focus on carbon monoxide dehydrogenase evolution and hydrolase diversity.</title>
        <authorList>
            <person name="Sant'Anna F.H."/>
            <person name="Lebedinsky A.V."/>
            <person name="Sokolova T.G."/>
            <person name="Robb F.T."/>
            <person name="Gonzalez J.M."/>
        </authorList>
    </citation>
    <scope>NUCLEOTIDE SEQUENCE [LARGE SCALE GENOMIC DNA]</scope>
    <source>
        <strain evidence="8 9">DSM 12653</strain>
    </source>
</reference>
<name>A0A0F5PMY6_9THEO</name>
<feature type="binding site" evidence="6">
    <location>
        <position position="90"/>
    </location>
    <ligand>
        <name>[4Fe-4S] cluster</name>
        <dbReference type="ChEBI" id="CHEBI:49883"/>
        <note>4Fe-4S-S-AdoMet</note>
    </ligand>
</feature>
<evidence type="ECO:0000256" key="3">
    <source>
        <dbReference type="ARBA" id="ARBA00022723"/>
    </source>
</evidence>
<organism evidence="8 9">
    <name type="scientific">Caldanaerobacter subterraneus subsp. pacificus DSM 12653</name>
    <dbReference type="NCBI Taxonomy" id="391606"/>
    <lineage>
        <taxon>Bacteria</taxon>
        <taxon>Bacillati</taxon>
        <taxon>Bacillota</taxon>
        <taxon>Clostridia</taxon>
        <taxon>Thermoanaerobacterales</taxon>
        <taxon>Thermoanaerobacteraceae</taxon>
        <taxon>Caldanaerobacter</taxon>
    </lineage>
</organism>
<dbReference type="EMBL" id="ABXP02000104">
    <property type="protein sequence ID" value="KKC29209.1"/>
    <property type="molecule type" value="Genomic_DNA"/>
</dbReference>
<keyword evidence="8" id="KW-0670">Pyruvate</keyword>
<keyword evidence="8" id="KW-0456">Lyase</keyword>
<evidence type="ECO:0000256" key="2">
    <source>
        <dbReference type="ARBA" id="ARBA00022691"/>
    </source>
</evidence>
<dbReference type="InterPro" id="IPR016431">
    <property type="entry name" value="Pyrv-formate_lyase-activ_prd"/>
</dbReference>
<proteinExistence type="predicted"/>
<dbReference type="PANTHER" id="PTHR30352">
    <property type="entry name" value="PYRUVATE FORMATE-LYASE-ACTIVATING ENZYME"/>
    <property type="match status" value="1"/>
</dbReference>
<dbReference type="GO" id="GO:0046872">
    <property type="term" value="F:metal ion binding"/>
    <property type="evidence" value="ECO:0007669"/>
    <property type="project" value="UniProtKB-KW"/>
</dbReference>
<dbReference type="GO" id="GO:0051539">
    <property type="term" value="F:4 iron, 4 sulfur cluster binding"/>
    <property type="evidence" value="ECO:0007669"/>
    <property type="project" value="UniProtKB-KW"/>
</dbReference>
<keyword evidence="1" id="KW-0004">4Fe-4S</keyword>
<dbReference type="InterPro" id="IPR058240">
    <property type="entry name" value="rSAM_sf"/>
</dbReference>
<dbReference type="SFLD" id="SFLDS00029">
    <property type="entry name" value="Radical_SAM"/>
    <property type="match status" value="1"/>
</dbReference>
<evidence type="ECO:0000313" key="8">
    <source>
        <dbReference type="EMBL" id="KKC29209.1"/>
    </source>
</evidence>